<keyword evidence="3" id="KW-1185">Reference proteome</keyword>
<gene>
    <name evidence="2" type="ORF">F511_21073</name>
</gene>
<evidence type="ECO:0000313" key="2">
    <source>
        <dbReference type="EMBL" id="KZV58748.1"/>
    </source>
</evidence>
<organism evidence="2 3">
    <name type="scientific">Dorcoceras hygrometricum</name>
    <dbReference type="NCBI Taxonomy" id="472368"/>
    <lineage>
        <taxon>Eukaryota</taxon>
        <taxon>Viridiplantae</taxon>
        <taxon>Streptophyta</taxon>
        <taxon>Embryophyta</taxon>
        <taxon>Tracheophyta</taxon>
        <taxon>Spermatophyta</taxon>
        <taxon>Magnoliopsida</taxon>
        <taxon>eudicotyledons</taxon>
        <taxon>Gunneridae</taxon>
        <taxon>Pentapetalae</taxon>
        <taxon>asterids</taxon>
        <taxon>lamiids</taxon>
        <taxon>Lamiales</taxon>
        <taxon>Gesneriaceae</taxon>
        <taxon>Didymocarpoideae</taxon>
        <taxon>Trichosporeae</taxon>
        <taxon>Loxocarpinae</taxon>
        <taxon>Dorcoceras</taxon>
    </lineage>
</organism>
<sequence>MLSKRKRAQNMGESRNPGPEISLGGPSGGESLTTKQIAHLVATTVEHVLAHRAETRPEPRPQLQAEEVAPRGVQGNRGFEKPVLDRIRRSFVIPPLKGYHRLKIGIIGAGCEFTKGNNQKPLSMFDYYLILCLRMSVLCEDFLKFRCAFGCAIRILHAVTYISKWFPKLCIEEMAGPAQTLLVEEKRREKKGRTPAQL</sequence>
<proteinExistence type="predicted"/>
<dbReference type="EMBL" id="KQ986340">
    <property type="protein sequence ID" value="KZV58748.1"/>
    <property type="molecule type" value="Genomic_DNA"/>
</dbReference>
<name>A0A2Z7DFR6_9LAMI</name>
<accession>A0A2Z7DFR6</accession>
<dbReference type="AlphaFoldDB" id="A0A2Z7DFR6"/>
<protein>
    <submittedName>
        <fullName evidence="2">Uncharacterized protein</fullName>
    </submittedName>
</protein>
<feature type="region of interest" description="Disordered" evidence="1">
    <location>
        <begin position="1"/>
        <end position="29"/>
    </location>
</feature>
<evidence type="ECO:0000313" key="3">
    <source>
        <dbReference type="Proteomes" id="UP000250235"/>
    </source>
</evidence>
<dbReference type="Proteomes" id="UP000250235">
    <property type="component" value="Unassembled WGS sequence"/>
</dbReference>
<evidence type="ECO:0000256" key="1">
    <source>
        <dbReference type="SAM" id="MobiDB-lite"/>
    </source>
</evidence>
<reference evidence="2 3" key="1">
    <citation type="journal article" date="2015" name="Proc. Natl. Acad. Sci. U.S.A.">
        <title>The resurrection genome of Boea hygrometrica: A blueprint for survival of dehydration.</title>
        <authorList>
            <person name="Xiao L."/>
            <person name="Yang G."/>
            <person name="Zhang L."/>
            <person name="Yang X."/>
            <person name="Zhao S."/>
            <person name="Ji Z."/>
            <person name="Zhou Q."/>
            <person name="Hu M."/>
            <person name="Wang Y."/>
            <person name="Chen M."/>
            <person name="Xu Y."/>
            <person name="Jin H."/>
            <person name="Xiao X."/>
            <person name="Hu G."/>
            <person name="Bao F."/>
            <person name="Hu Y."/>
            <person name="Wan P."/>
            <person name="Li L."/>
            <person name="Deng X."/>
            <person name="Kuang T."/>
            <person name="Xiang C."/>
            <person name="Zhu J.K."/>
            <person name="Oliver M.J."/>
            <person name="He Y."/>
        </authorList>
    </citation>
    <scope>NUCLEOTIDE SEQUENCE [LARGE SCALE GENOMIC DNA]</scope>
    <source>
        <strain evidence="3">cv. XS01</strain>
    </source>
</reference>